<accession>A0A9P3HIV5</accession>
<feature type="region of interest" description="Disordered" evidence="1">
    <location>
        <begin position="1"/>
        <end position="93"/>
    </location>
</feature>
<dbReference type="Proteomes" id="UP000827284">
    <property type="component" value="Unassembled WGS sequence"/>
</dbReference>
<keyword evidence="3" id="KW-1185">Reference proteome</keyword>
<evidence type="ECO:0000313" key="2">
    <source>
        <dbReference type="EMBL" id="GJJ77457.1"/>
    </source>
</evidence>
<feature type="compositionally biased region" description="Basic residues" evidence="1">
    <location>
        <begin position="1"/>
        <end position="11"/>
    </location>
</feature>
<dbReference type="AlphaFoldDB" id="A0A9P3HIV5"/>
<organism evidence="2 3">
    <name type="scientific">Entomortierella parvispora</name>
    <dbReference type="NCBI Taxonomy" id="205924"/>
    <lineage>
        <taxon>Eukaryota</taxon>
        <taxon>Fungi</taxon>
        <taxon>Fungi incertae sedis</taxon>
        <taxon>Mucoromycota</taxon>
        <taxon>Mortierellomycotina</taxon>
        <taxon>Mortierellomycetes</taxon>
        <taxon>Mortierellales</taxon>
        <taxon>Mortierellaceae</taxon>
        <taxon>Entomortierella</taxon>
    </lineage>
</organism>
<comment type="caution">
    <text evidence="2">The sequence shown here is derived from an EMBL/GenBank/DDBJ whole genome shotgun (WGS) entry which is preliminary data.</text>
</comment>
<reference evidence="2" key="2">
    <citation type="journal article" date="2022" name="Microbiol. Resour. Announc.">
        <title>Whole-Genome Sequence of Entomortierella parvispora E1425, a Mucoromycotan Fungus Associated with Burkholderiaceae-Related Endosymbiotic Bacteria.</title>
        <authorList>
            <person name="Herlambang A."/>
            <person name="Guo Y."/>
            <person name="Takashima Y."/>
            <person name="Narisawa K."/>
            <person name="Ohta H."/>
            <person name="Nishizawa T."/>
        </authorList>
    </citation>
    <scope>NUCLEOTIDE SEQUENCE</scope>
    <source>
        <strain evidence="2">E1425</strain>
    </source>
</reference>
<sequence length="113" mass="12918">MPSPPKKRILTRRQAGPNPSLVSLPDTPIIKRTIKRKARSPSIEEDEDEDEEENEPLIRRKKASAPIEKVSDSPAKLGVVAPPNETKSQISEESSLWCSRYRSHIRRSQFRYP</sequence>
<evidence type="ECO:0000256" key="1">
    <source>
        <dbReference type="SAM" id="MobiDB-lite"/>
    </source>
</evidence>
<reference evidence="2" key="1">
    <citation type="submission" date="2021-11" db="EMBL/GenBank/DDBJ databases">
        <authorList>
            <person name="Herlambang A."/>
            <person name="Guo Y."/>
            <person name="Takashima Y."/>
            <person name="Nishizawa T."/>
        </authorList>
    </citation>
    <scope>NUCLEOTIDE SEQUENCE</scope>
    <source>
        <strain evidence="2">E1425</strain>
    </source>
</reference>
<evidence type="ECO:0000313" key="3">
    <source>
        <dbReference type="Proteomes" id="UP000827284"/>
    </source>
</evidence>
<gene>
    <name evidence="2" type="ORF">EMPS_09816</name>
</gene>
<feature type="compositionally biased region" description="Acidic residues" evidence="1">
    <location>
        <begin position="43"/>
        <end position="55"/>
    </location>
</feature>
<protein>
    <submittedName>
        <fullName evidence="2">Uncharacterized protein</fullName>
    </submittedName>
</protein>
<dbReference type="EMBL" id="BQFW01000013">
    <property type="protein sequence ID" value="GJJ77457.1"/>
    <property type="molecule type" value="Genomic_DNA"/>
</dbReference>
<proteinExistence type="predicted"/>
<name>A0A9P3HIV5_9FUNG</name>